<evidence type="ECO:0000256" key="3">
    <source>
        <dbReference type="ARBA" id="ARBA00022723"/>
    </source>
</evidence>
<dbReference type="InterPro" id="IPR050121">
    <property type="entry name" value="Cytochrome_P450_monoxygenase"/>
</dbReference>
<dbReference type="GO" id="GO:0005506">
    <property type="term" value="F:iron ion binding"/>
    <property type="evidence" value="ECO:0007669"/>
    <property type="project" value="InterPro"/>
</dbReference>
<protein>
    <recommendedName>
        <fullName evidence="10">Cytochrome P450</fullName>
    </recommendedName>
</protein>
<dbReference type="Proteomes" id="UP000829685">
    <property type="component" value="Unassembled WGS sequence"/>
</dbReference>
<keyword evidence="2 5" id="KW-0349">Heme</keyword>
<dbReference type="PRINTS" id="PR00385">
    <property type="entry name" value="P450"/>
</dbReference>
<comment type="caution">
    <text evidence="8">The sequence shown here is derived from an EMBL/GenBank/DDBJ whole genome shotgun (WGS) entry which is preliminary data.</text>
</comment>
<evidence type="ECO:0000313" key="8">
    <source>
        <dbReference type="EMBL" id="KAI1867100.1"/>
    </source>
</evidence>
<dbReference type="PROSITE" id="PS00086">
    <property type="entry name" value="CYTOCHROME_P450"/>
    <property type="match status" value="1"/>
</dbReference>
<accession>A0A9Q0AL10</accession>
<gene>
    <name evidence="8" type="ORF">JX265_007676</name>
</gene>
<dbReference type="InterPro" id="IPR001128">
    <property type="entry name" value="Cyt_P450"/>
</dbReference>
<dbReference type="SUPFAM" id="SSF48264">
    <property type="entry name" value="Cytochrome P450"/>
    <property type="match status" value="1"/>
</dbReference>
<feature type="transmembrane region" description="Helical" evidence="7">
    <location>
        <begin position="36"/>
        <end position="60"/>
    </location>
</feature>
<feature type="transmembrane region" description="Helical" evidence="7">
    <location>
        <begin position="72"/>
        <end position="91"/>
    </location>
</feature>
<dbReference type="Pfam" id="PF00067">
    <property type="entry name" value="p450"/>
    <property type="match status" value="1"/>
</dbReference>
<comment type="cofactor">
    <cofactor evidence="1 5">
        <name>heme</name>
        <dbReference type="ChEBI" id="CHEBI:30413"/>
    </cofactor>
</comment>
<evidence type="ECO:0000256" key="4">
    <source>
        <dbReference type="ARBA" id="ARBA00023004"/>
    </source>
</evidence>
<dbReference type="InterPro" id="IPR036396">
    <property type="entry name" value="Cyt_P450_sf"/>
</dbReference>
<dbReference type="GO" id="GO:0016705">
    <property type="term" value="F:oxidoreductase activity, acting on paired donors, with incorporation or reduction of molecular oxygen"/>
    <property type="evidence" value="ECO:0007669"/>
    <property type="project" value="InterPro"/>
</dbReference>
<keyword evidence="7" id="KW-0812">Transmembrane</keyword>
<name>A0A9Q0AL10_9PEZI</name>
<keyword evidence="9" id="KW-1185">Reference proteome</keyword>
<evidence type="ECO:0000256" key="1">
    <source>
        <dbReference type="ARBA" id="ARBA00001971"/>
    </source>
</evidence>
<sequence>MALSVAPSLASLYGLSAVSGISFHHLYARRVEIDFIVWHLLGVGVAIYCALCAWFTVIWGFTLGTALKELSICLLVFALSLTSSILIYRGFFHRLRNFPGPYGARFSSLWLLRKSSGDFKTHRNLERIHNEYGDIVRIGPRLLSIKRPDALPELMALGKGVWWAHAGSDSKKISFSLSRVPEDHKQRRRPWELAFSTPVMERFDAGIQELIGIYIEKTKQQGTIDVPDMLGKLSFDVMGLVGYGHSFGNTSSGVAHPGLVAMRKAHYAFGTLRWTAWLMQMLESLPGGGSDFVPFLNLCAGVVRERQKQHKSQKLSGEQDNNKRKDVMAHLLEAMDEGGPSAPPTEEALAGESRVMIAAGADTTQSALANVVWFMAADQKTLKHLQKLLDDIFPGGDDTFSYAKLIGNSEALAWTDAILNETLRVRPPGISGNPRTVGPEGMIIPASEYGPEICIPGGVDVLSPTWVIHRDEKSFERPTEFLPERWIEGSQIRCNKSAHFPFSIGKHVCVGKPLALREVRSVIARTALNFDIEFPPNEDWQAYEETIMDAFTMTLPPFKLIFKERTVKNNRD</sequence>
<evidence type="ECO:0008006" key="10">
    <source>
        <dbReference type="Google" id="ProtNLM"/>
    </source>
</evidence>
<dbReference type="Gene3D" id="1.10.630.10">
    <property type="entry name" value="Cytochrome P450"/>
    <property type="match status" value="1"/>
</dbReference>
<keyword evidence="4 5" id="KW-0408">Iron</keyword>
<evidence type="ECO:0000256" key="6">
    <source>
        <dbReference type="RuleBase" id="RU000461"/>
    </source>
</evidence>
<keyword evidence="7" id="KW-0472">Membrane</keyword>
<dbReference type="AlphaFoldDB" id="A0A9Q0AL10"/>
<dbReference type="GO" id="GO:0004497">
    <property type="term" value="F:monooxygenase activity"/>
    <property type="evidence" value="ECO:0007669"/>
    <property type="project" value="UniProtKB-KW"/>
</dbReference>
<organism evidence="8 9">
    <name type="scientific">Neoarthrinium moseri</name>
    <dbReference type="NCBI Taxonomy" id="1658444"/>
    <lineage>
        <taxon>Eukaryota</taxon>
        <taxon>Fungi</taxon>
        <taxon>Dikarya</taxon>
        <taxon>Ascomycota</taxon>
        <taxon>Pezizomycotina</taxon>
        <taxon>Sordariomycetes</taxon>
        <taxon>Xylariomycetidae</taxon>
        <taxon>Amphisphaeriales</taxon>
        <taxon>Apiosporaceae</taxon>
        <taxon>Neoarthrinium</taxon>
    </lineage>
</organism>
<dbReference type="PANTHER" id="PTHR24305:SF78">
    <property type="entry name" value="P450, PUTATIVE (EUROFUNG)-RELATED"/>
    <property type="match status" value="1"/>
</dbReference>
<dbReference type="EMBL" id="JAFIMR010000019">
    <property type="protein sequence ID" value="KAI1867100.1"/>
    <property type="molecule type" value="Genomic_DNA"/>
</dbReference>
<keyword evidence="6" id="KW-0560">Oxidoreductase</keyword>
<comment type="similarity">
    <text evidence="6">Belongs to the cytochrome P450 family.</text>
</comment>
<dbReference type="InterPro" id="IPR002401">
    <property type="entry name" value="Cyt_P450_E_grp-I"/>
</dbReference>
<keyword evidence="6" id="KW-0503">Monooxygenase</keyword>
<keyword evidence="3 5" id="KW-0479">Metal-binding</keyword>
<proteinExistence type="inferred from homology"/>
<dbReference type="PRINTS" id="PR00463">
    <property type="entry name" value="EP450I"/>
</dbReference>
<keyword evidence="7" id="KW-1133">Transmembrane helix</keyword>
<reference evidence="8" key="1">
    <citation type="submission" date="2021-03" db="EMBL/GenBank/DDBJ databases">
        <title>Revisited historic fungal species revealed as producer of novel bioactive compounds through whole genome sequencing and comparative genomics.</title>
        <authorList>
            <person name="Vignolle G.A."/>
            <person name="Hochenegger N."/>
            <person name="Mach R.L."/>
            <person name="Mach-Aigner A.R."/>
            <person name="Javad Rahimi M."/>
            <person name="Salim K.A."/>
            <person name="Chan C.M."/>
            <person name="Lim L.B.L."/>
            <person name="Cai F."/>
            <person name="Druzhinina I.S."/>
            <person name="U'Ren J.M."/>
            <person name="Derntl C."/>
        </authorList>
    </citation>
    <scope>NUCLEOTIDE SEQUENCE</scope>
    <source>
        <strain evidence="8">TUCIM 5799</strain>
    </source>
</reference>
<evidence type="ECO:0000256" key="2">
    <source>
        <dbReference type="ARBA" id="ARBA00022617"/>
    </source>
</evidence>
<feature type="binding site" description="axial binding residue" evidence="5">
    <location>
        <position position="509"/>
    </location>
    <ligand>
        <name>heme</name>
        <dbReference type="ChEBI" id="CHEBI:30413"/>
    </ligand>
    <ligandPart>
        <name>Fe</name>
        <dbReference type="ChEBI" id="CHEBI:18248"/>
    </ligandPart>
</feature>
<dbReference type="InterPro" id="IPR017972">
    <property type="entry name" value="Cyt_P450_CS"/>
</dbReference>
<evidence type="ECO:0000256" key="7">
    <source>
        <dbReference type="SAM" id="Phobius"/>
    </source>
</evidence>
<dbReference type="PANTHER" id="PTHR24305">
    <property type="entry name" value="CYTOCHROME P450"/>
    <property type="match status" value="1"/>
</dbReference>
<evidence type="ECO:0000313" key="9">
    <source>
        <dbReference type="Proteomes" id="UP000829685"/>
    </source>
</evidence>
<evidence type="ECO:0000256" key="5">
    <source>
        <dbReference type="PIRSR" id="PIRSR602401-1"/>
    </source>
</evidence>
<dbReference type="GO" id="GO:0020037">
    <property type="term" value="F:heme binding"/>
    <property type="evidence" value="ECO:0007669"/>
    <property type="project" value="InterPro"/>
</dbReference>